<comment type="caution">
    <text evidence="3">The sequence shown here is derived from an EMBL/GenBank/DDBJ whole genome shotgun (WGS) entry which is preliminary data.</text>
</comment>
<dbReference type="InterPro" id="IPR019791">
    <property type="entry name" value="Haem_peroxidase_animal"/>
</dbReference>
<dbReference type="AlphaFoldDB" id="A0A9Q0MSX2"/>
<evidence type="ECO:0000256" key="1">
    <source>
        <dbReference type="ARBA" id="ARBA00022559"/>
    </source>
</evidence>
<evidence type="ECO:0000313" key="4">
    <source>
        <dbReference type="Proteomes" id="UP001151699"/>
    </source>
</evidence>
<dbReference type="PANTHER" id="PTHR11475">
    <property type="entry name" value="OXIDASE/PEROXIDASE"/>
    <property type="match status" value="1"/>
</dbReference>
<keyword evidence="2" id="KW-0732">Signal</keyword>
<evidence type="ECO:0000313" key="3">
    <source>
        <dbReference type="EMBL" id="KAJ6637386.1"/>
    </source>
</evidence>
<dbReference type="EMBL" id="WJQU01000003">
    <property type="protein sequence ID" value="KAJ6637386.1"/>
    <property type="molecule type" value="Genomic_DNA"/>
</dbReference>
<dbReference type="GO" id="GO:0004601">
    <property type="term" value="F:peroxidase activity"/>
    <property type="evidence" value="ECO:0007669"/>
    <property type="project" value="UniProtKB-KW"/>
</dbReference>
<evidence type="ECO:0000256" key="2">
    <source>
        <dbReference type="SAM" id="SignalP"/>
    </source>
</evidence>
<dbReference type="OrthoDB" id="823504at2759"/>
<dbReference type="SUPFAM" id="SSF48113">
    <property type="entry name" value="Heme-dependent peroxidases"/>
    <property type="match status" value="1"/>
</dbReference>
<dbReference type="Proteomes" id="UP001151699">
    <property type="component" value="Chromosome X"/>
</dbReference>
<accession>A0A9Q0MSX2</accession>
<organism evidence="3 4">
    <name type="scientific">Pseudolycoriella hygida</name>
    <dbReference type="NCBI Taxonomy" id="35572"/>
    <lineage>
        <taxon>Eukaryota</taxon>
        <taxon>Metazoa</taxon>
        <taxon>Ecdysozoa</taxon>
        <taxon>Arthropoda</taxon>
        <taxon>Hexapoda</taxon>
        <taxon>Insecta</taxon>
        <taxon>Pterygota</taxon>
        <taxon>Neoptera</taxon>
        <taxon>Endopterygota</taxon>
        <taxon>Diptera</taxon>
        <taxon>Nematocera</taxon>
        <taxon>Sciaroidea</taxon>
        <taxon>Sciaridae</taxon>
        <taxon>Pseudolycoriella</taxon>
    </lineage>
</organism>
<keyword evidence="1 3" id="KW-0560">Oxidoreductase</keyword>
<dbReference type="Gene3D" id="1.10.640.10">
    <property type="entry name" value="Haem peroxidase domain superfamily, animal type"/>
    <property type="match status" value="1"/>
</dbReference>
<sequence>MHFISYVIFMFVVHCSHGIFDFNRDIHMRDNELSIEILNHKLVNAITFAKESMVRLRRLEDAISNSRVNITEKSISFAQLLESLPNERSKEYDKIGQIMLEASIKIINSHCTKFGYAAQDCARAIAEFPLPDSDILIKCNNISLDDSKTSTSNIYRRLLPAAYKDGLYKMQLHRPQPKNISDTLFNSHPLYGENSRNADGIILDPILNIAVVQWAQFIEHDLVKTVYRTMSNNCPIECCERDMSDPPPRYIHPSCSPLKVSGNFGKYVTCLSYVRSAIGVHPHCHFGAANQINQATNNFDLSQLYGINDEVTRTLRRFINGELLASNDPDYPCLPISDESEKLCMHNTTEKPCFKSGDSRVNMNPYVTPLYTIFLRSHNKLAKRIKNVKKSWSDQRIFKLARKLNTIIYRNIVLSEWSKIVLGENSVNQMFEEVYNADGRRDSDTLSDAISNEFATAGIRFYYSMMPGECLLKRTINSDSMSDENNVVLKFRYENEIMEIKNEYYKPRSLGTNNELDVIMDAILNQNSMAMDSAYVDDVAKYMYRFQYSQHGEVGTDVLALDLLRGRDHGLADYKSYLEGCTNTVITTWDGLKPYITEMNLNRLKSLYTSVSTIDLIVGAISEKPLENAVVGPTFACIIGEQLKTTLLAEPKITIKSHFAREMVKDYDAARLICETTQLLTVPKNIFKLPSKNNMLLDCSIYRNSVDM</sequence>
<dbReference type="InterPro" id="IPR010255">
    <property type="entry name" value="Haem_peroxidase_sf"/>
</dbReference>
<keyword evidence="4" id="KW-1185">Reference proteome</keyword>
<protein>
    <submittedName>
        <fullName evidence="3">Peroxidase</fullName>
    </submittedName>
</protein>
<gene>
    <name evidence="3" type="primary">Pxd_5</name>
    <name evidence="3" type="ORF">Bhyg_10116</name>
</gene>
<feature type="chain" id="PRO_5040150757" evidence="2">
    <location>
        <begin position="19"/>
        <end position="708"/>
    </location>
</feature>
<dbReference type="GO" id="GO:0020037">
    <property type="term" value="F:heme binding"/>
    <property type="evidence" value="ECO:0007669"/>
    <property type="project" value="InterPro"/>
</dbReference>
<dbReference type="InterPro" id="IPR037120">
    <property type="entry name" value="Haem_peroxidase_sf_animal"/>
</dbReference>
<dbReference type="PROSITE" id="PS50292">
    <property type="entry name" value="PEROXIDASE_3"/>
    <property type="match status" value="1"/>
</dbReference>
<dbReference type="Pfam" id="PF03098">
    <property type="entry name" value="An_peroxidase"/>
    <property type="match status" value="1"/>
</dbReference>
<keyword evidence="1 3" id="KW-0575">Peroxidase</keyword>
<proteinExistence type="predicted"/>
<dbReference type="GO" id="GO:0006979">
    <property type="term" value="P:response to oxidative stress"/>
    <property type="evidence" value="ECO:0007669"/>
    <property type="project" value="InterPro"/>
</dbReference>
<dbReference type="PANTHER" id="PTHR11475:SF125">
    <property type="entry name" value="GH11385P"/>
    <property type="match status" value="1"/>
</dbReference>
<reference evidence="3" key="1">
    <citation type="submission" date="2022-07" db="EMBL/GenBank/DDBJ databases">
        <authorList>
            <person name="Trinca V."/>
            <person name="Uliana J.V.C."/>
            <person name="Torres T.T."/>
            <person name="Ward R.J."/>
            <person name="Monesi N."/>
        </authorList>
    </citation>
    <scope>NUCLEOTIDE SEQUENCE</scope>
    <source>
        <strain evidence="3">HSMRA1968</strain>
        <tissue evidence="3">Whole embryos</tissue>
    </source>
</reference>
<feature type="signal peptide" evidence="2">
    <location>
        <begin position="1"/>
        <end position="18"/>
    </location>
</feature>
<name>A0A9Q0MSX2_9DIPT</name>
<dbReference type="PRINTS" id="PR00457">
    <property type="entry name" value="ANPEROXIDASE"/>
</dbReference>